<feature type="transmembrane region" description="Helical" evidence="6">
    <location>
        <begin position="6"/>
        <end position="28"/>
    </location>
</feature>
<evidence type="ECO:0000256" key="3">
    <source>
        <dbReference type="ARBA" id="ARBA00022692"/>
    </source>
</evidence>
<evidence type="ECO:0000259" key="7">
    <source>
        <dbReference type="Pfam" id="PF12823"/>
    </source>
</evidence>
<keyword evidence="5 6" id="KW-0472">Membrane</keyword>
<organism evidence="8">
    <name type="scientific">hydrothermal vent metagenome</name>
    <dbReference type="NCBI Taxonomy" id="652676"/>
    <lineage>
        <taxon>unclassified sequences</taxon>
        <taxon>metagenomes</taxon>
        <taxon>ecological metagenomes</taxon>
    </lineage>
</organism>
<accession>A0A3B1DS99</accession>
<dbReference type="PANTHER" id="PTHR40077">
    <property type="entry name" value="MEMBRANE PROTEIN-RELATED"/>
    <property type="match status" value="1"/>
</dbReference>
<proteinExistence type="predicted"/>
<gene>
    <name evidence="8" type="ORF">MNB_ARC-1_1047</name>
</gene>
<dbReference type="InterPro" id="IPR023845">
    <property type="entry name" value="DUF3817_TM"/>
</dbReference>
<dbReference type="Pfam" id="PF12823">
    <property type="entry name" value="DUF3817"/>
    <property type="match status" value="1"/>
</dbReference>
<reference evidence="8" key="1">
    <citation type="submission" date="2018-10" db="EMBL/GenBank/DDBJ databases">
        <authorList>
            <person name="Aoki K."/>
        </authorList>
    </citation>
    <scope>NUCLEOTIDE SEQUENCE</scope>
</reference>
<feature type="transmembrane region" description="Helical" evidence="6">
    <location>
        <begin position="69"/>
        <end position="86"/>
    </location>
</feature>
<evidence type="ECO:0000256" key="1">
    <source>
        <dbReference type="ARBA" id="ARBA00004651"/>
    </source>
</evidence>
<dbReference type="EMBL" id="UOYO01000017">
    <property type="protein sequence ID" value="VAY86806.1"/>
    <property type="molecule type" value="Genomic_DNA"/>
</dbReference>
<comment type="subcellular location">
    <subcellularLocation>
        <location evidence="1">Cell membrane</location>
        <topology evidence="1">Multi-pass membrane protein</topology>
    </subcellularLocation>
</comment>
<evidence type="ECO:0000256" key="5">
    <source>
        <dbReference type="ARBA" id="ARBA00023136"/>
    </source>
</evidence>
<dbReference type="AlphaFoldDB" id="A0A3B1DS99"/>
<feature type="domain" description="DUF3817" evidence="7">
    <location>
        <begin position="5"/>
        <end position="91"/>
    </location>
</feature>
<evidence type="ECO:0000256" key="2">
    <source>
        <dbReference type="ARBA" id="ARBA00022475"/>
    </source>
</evidence>
<dbReference type="PANTHER" id="PTHR40077:SF1">
    <property type="entry name" value="MEMBRANE PROTEIN"/>
    <property type="match status" value="1"/>
</dbReference>
<protein>
    <recommendedName>
        <fullName evidence="7">DUF3817 domain-containing protein</fullName>
    </recommendedName>
</protein>
<keyword evidence="2" id="KW-1003">Cell membrane</keyword>
<evidence type="ECO:0000256" key="4">
    <source>
        <dbReference type="ARBA" id="ARBA00022989"/>
    </source>
</evidence>
<keyword evidence="4 6" id="KW-1133">Transmembrane helix</keyword>
<name>A0A3B1DS99_9ZZZZ</name>
<evidence type="ECO:0000313" key="8">
    <source>
        <dbReference type="EMBL" id="VAY86806.1"/>
    </source>
</evidence>
<dbReference type="GO" id="GO:0005886">
    <property type="term" value="C:plasma membrane"/>
    <property type="evidence" value="ECO:0007669"/>
    <property type="project" value="UniProtKB-SubCell"/>
</dbReference>
<dbReference type="NCBIfam" id="TIGR03954">
    <property type="entry name" value="integ_memb_HG"/>
    <property type="match status" value="1"/>
</dbReference>
<evidence type="ECO:0000256" key="6">
    <source>
        <dbReference type="SAM" id="Phobius"/>
    </source>
</evidence>
<sequence length="94" mass="10955">MKKIKIFKTVATIEGISFLLLLFIAMPLKYIYAIPEATKIVGMIHGGFFLWFLYAQYEASHDVKWGIKFNILAFLLSIIPFGTFYLNKRLKEFL</sequence>
<feature type="transmembrane region" description="Helical" evidence="6">
    <location>
        <begin position="40"/>
        <end position="57"/>
    </location>
</feature>
<keyword evidence="3 6" id="KW-0812">Transmembrane</keyword>